<comment type="caution">
    <text evidence="1">The sequence shown here is derived from an EMBL/GenBank/DDBJ whole genome shotgun (WGS) entry which is preliminary data.</text>
</comment>
<keyword evidence="2" id="KW-1185">Reference proteome</keyword>
<reference evidence="1 2" key="1">
    <citation type="journal article" date="2021" name="Elife">
        <title>Chloroplast acquisition without the gene transfer in kleptoplastic sea slugs, Plakobranchus ocellatus.</title>
        <authorList>
            <person name="Maeda T."/>
            <person name="Takahashi S."/>
            <person name="Yoshida T."/>
            <person name="Shimamura S."/>
            <person name="Takaki Y."/>
            <person name="Nagai Y."/>
            <person name="Toyoda A."/>
            <person name="Suzuki Y."/>
            <person name="Arimoto A."/>
            <person name="Ishii H."/>
            <person name="Satoh N."/>
            <person name="Nishiyama T."/>
            <person name="Hasebe M."/>
            <person name="Maruyama T."/>
            <person name="Minagawa J."/>
            <person name="Obokata J."/>
            <person name="Shigenobu S."/>
        </authorList>
    </citation>
    <scope>NUCLEOTIDE SEQUENCE [LARGE SCALE GENOMIC DNA]</scope>
</reference>
<evidence type="ECO:0000313" key="2">
    <source>
        <dbReference type="Proteomes" id="UP000735302"/>
    </source>
</evidence>
<gene>
    <name evidence="1" type="ORF">PoB_001518200</name>
</gene>
<accession>A0AAV3Z2C3</accession>
<protein>
    <submittedName>
        <fullName evidence="1">Uncharacterized protein</fullName>
    </submittedName>
</protein>
<dbReference type="Proteomes" id="UP000735302">
    <property type="component" value="Unassembled WGS sequence"/>
</dbReference>
<sequence length="122" mass="13474">MHSKAKGKGSNNSLIRLTENRFEWRNMIASVCPSKVPKEKKKVLQRVSARVFLRTLGPSKAGVGCGGGAEKIVRCTRHGTVRTTLQTIMLDAPYQSSALLLSEKPESAVAVITFVWRTPFLF</sequence>
<organism evidence="1 2">
    <name type="scientific">Plakobranchus ocellatus</name>
    <dbReference type="NCBI Taxonomy" id="259542"/>
    <lineage>
        <taxon>Eukaryota</taxon>
        <taxon>Metazoa</taxon>
        <taxon>Spiralia</taxon>
        <taxon>Lophotrochozoa</taxon>
        <taxon>Mollusca</taxon>
        <taxon>Gastropoda</taxon>
        <taxon>Heterobranchia</taxon>
        <taxon>Euthyneura</taxon>
        <taxon>Panpulmonata</taxon>
        <taxon>Sacoglossa</taxon>
        <taxon>Placobranchoidea</taxon>
        <taxon>Plakobranchidae</taxon>
        <taxon>Plakobranchus</taxon>
    </lineage>
</organism>
<dbReference type="AlphaFoldDB" id="A0AAV3Z2C3"/>
<name>A0AAV3Z2C3_9GAST</name>
<evidence type="ECO:0000313" key="1">
    <source>
        <dbReference type="EMBL" id="GFN88676.1"/>
    </source>
</evidence>
<dbReference type="EMBL" id="BLXT01001872">
    <property type="protein sequence ID" value="GFN88676.1"/>
    <property type="molecule type" value="Genomic_DNA"/>
</dbReference>
<proteinExistence type="predicted"/>